<dbReference type="Gene3D" id="3.40.50.720">
    <property type="entry name" value="NAD(P)-binding Rossmann-like Domain"/>
    <property type="match status" value="1"/>
</dbReference>
<dbReference type="Pfam" id="PF08240">
    <property type="entry name" value="ADH_N"/>
    <property type="match status" value="1"/>
</dbReference>
<proteinExistence type="inferred from homology"/>
<accession>A0A3A4P1Z1</accession>
<dbReference type="GO" id="GO:0016616">
    <property type="term" value="F:oxidoreductase activity, acting on the CH-OH group of donors, NAD or NADP as acceptor"/>
    <property type="evidence" value="ECO:0007669"/>
    <property type="project" value="UniProtKB-ARBA"/>
</dbReference>
<name>A0A3A4P1Z1_ABYX5</name>
<dbReference type="InterPro" id="IPR013154">
    <property type="entry name" value="ADH-like_N"/>
</dbReference>
<gene>
    <name evidence="8" type="ORF">C4520_00320</name>
</gene>
<comment type="cofactor">
    <cofactor evidence="1 6">
        <name>Zn(2+)</name>
        <dbReference type="ChEBI" id="CHEBI:29105"/>
    </cofactor>
</comment>
<feature type="domain" description="Enoyl reductase (ER)" evidence="7">
    <location>
        <begin position="7"/>
        <end position="356"/>
    </location>
</feature>
<evidence type="ECO:0000313" key="8">
    <source>
        <dbReference type="EMBL" id="RJP26723.1"/>
    </source>
</evidence>
<dbReference type="SUPFAM" id="SSF51735">
    <property type="entry name" value="NAD(P)-binding Rossmann-fold domains"/>
    <property type="match status" value="1"/>
</dbReference>
<evidence type="ECO:0000256" key="2">
    <source>
        <dbReference type="ARBA" id="ARBA00008072"/>
    </source>
</evidence>
<organism evidence="8 9">
    <name type="scientific">Abyssobacteria bacterium (strain SURF_5)</name>
    <dbReference type="NCBI Taxonomy" id="2093360"/>
    <lineage>
        <taxon>Bacteria</taxon>
        <taxon>Pseudomonadati</taxon>
        <taxon>Candidatus Hydrogenedentota</taxon>
        <taxon>Candidatus Abyssobacteria</taxon>
    </lineage>
</organism>
<evidence type="ECO:0000256" key="4">
    <source>
        <dbReference type="ARBA" id="ARBA00022833"/>
    </source>
</evidence>
<dbReference type="EMBL" id="QZKU01000004">
    <property type="protein sequence ID" value="RJP26723.1"/>
    <property type="molecule type" value="Genomic_DNA"/>
</dbReference>
<evidence type="ECO:0000256" key="1">
    <source>
        <dbReference type="ARBA" id="ARBA00001947"/>
    </source>
</evidence>
<dbReference type="SUPFAM" id="SSF50129">
    <property type="entry name" value="GroES-like"/>
    <property type="match status" value="1"/>
</dbReference>
<dbReference type="PROSITE" id="PS00059">
    <property type="entry name" value="ADH_ZINC"/>
    <property type="match status" value="1"/>
</dbReference>
<evidence type="ECO:0000313" key="9">
    <source>
        <dbReference type="Proteomes" id="UP000265882"/>
    </source>
</evidence>
<dbReference type="InterPro" id="IPR002328">
    <property type="entry name" value="ADH_Zn_CS"/>
</dbReference>
<evidence type="ECO:0000256" key="6">
    <source>
        <dbReference type="RuleBase" id="RU361277"/>
    </source>
</evidence>
<evidence type="ECO:0000259" key="7">
    <source>
        <dbReference type="SMART" id="SM00829"/>
    </source>
</evidence>
<dbReference type="AlphaFoldDB" id="A0A3A4P1Z1"/>
<dbReference type="InterPro" id="IPR036291">
    <property type="entry name" value="NAD(P)-bd_dom_sf"/>
</dbReference>
<dbReference type="InterPro" id="IPR011032">
    <property type="entry name" value="GroES-like_sf"/>
</dbReference>
<dbReference type="SMART" id="SM00829">
    <property type="entry name" value="PKS_ER"/>
    <property type="match status" value="1"/>
</dbReference>
<dbReference type="Proteomes" id="UP000265882">
    <property type="component" value="Unassembled WGS sequence"/>
</dbReference>
<dbReference type="Pfam" id="PF00107">
    <property type="entry name" value="ADH_zinc_N"/>
    <property type="match status" value="1"/>
</dbReference>
<evidence type="ECO:0000256" key="5">
    <source>
        <dbReference type="ARBA" id="ARBA00023002"/>
    </source>
</evidence>
<dbReference type="Gene3D" id="3.90.180.10">
    <property type="entry name" value="Medium-chain alcohol dehydrogenases, catalytic domain"/>
    <property type="match status" value="1"/>
</dbReference>
<dbReference type="PANTHER" id="PTHR42813">
    <property type="entry name" value="ZINC-TYPE ALCOHOL DEHYDROGENASE-LIKE"/>
    <property type="match status" value="1"/>
</dbReference>
<keyword evidence="4 6" id="KW-0862">Zinc</keyword>
<protein>
    <submittedName>
        <fullName evidence="8">Alcohol dehydrogenase</fullName>
    </submittedName>
</protein>
<dbReference type="GO" id="GO:0008270">
    <property type="term" value="F:zinc ion binding"/>
    <property type="evidence" value="ECO:0007669"/>
    <property type="project" value="InterPro"/>
</dbReference>
<keyword evidence="3 6" id="KW-0479">Metal-binding</keyword>
<dbReference type="CDD" id="cd05278">
    <property type="entry name" value="FDH_like"/>
    <property type="match status" value="1"/>
</dbReference>
<reference evidence="8 9" key="1">
    <citation type="journal article" date="2017" name="ISME J.">
        <title>Energy and carbon metabolisms in a deep terrestrial subsurface fluid microbial community.</title>
        <authorList>
            <person name="Momper L."/>
            <person name="Jungbluth S.P."/>
            <person name="Lee M.D."/>
            <person name="Amend J.P."/>
        </authorList>
    </citation>
    <scope>NUCLEOTIDE SEQUENCE [LARGE SCALE GENOMIC DNA]</scope>
    <source>
        <strain evidence="8">SURF_5</strain>
    </source>
</reference>
<evidence type="ECO:0000256" key="3">
    <source>
        <dbReference type="ARBA" id="ARBA00022723"/>
    </source>
</evidence>
<keyword evidence="5" id="KW-0560">Oxidoreductase</keyword>
<comment type="similarity">
    <text evidence="2 6">Belongs to the zinc-containing alcohol dehydrogenase family.</text>
</comment>
<dbReference type="PANTHER" id="PTHR42813:SF4">
    <property type="entry name" value="NADP-DEPENDENT ISOPROPANOL DEHYDROGENASE"/>
    <property type="match status" value="1"/>
</dbReference>
<dbReference type="InterPro" id="IPR020843">
    <property type="entry name" value="ER"/>
</dbReference>
<comment type="caution">
    <text evidence="8">The sequence shown here is derived from an EMBL/GenBank/DDBJ whole genome shotgun (WGS) entry which is preliminary data.</text>
</comment>
<sequence length="358" mass="37813">MKAIIFEEINQVAVADVEKPSIEHPDDAIVKVTLSSICGSDIHMIHGAAPMMPGTILGHEFVGVVEECGEGIDGFAPGDRVAVACTVQCGKCEMCQKGLAAKCKKGGVFGCGPFLGNFDGAQAEYIRVPYAQLGMHKIPPSLSDEQVLLVGDILSTGYFGVINGKICPGDSVVVFGAGPVGLCAIACATLFSPAKLIAVDPIPGRLKVARALGATHTIDPGKKDVIHEIQELTGGAPRDILEQVKSRCGADVVIEAVGIKSTFDACFQAVRPGGNVSIIGIFEDPQELMMPQLSIKNIGVSMGLVNVVHMDRLLRLIEAGLLDATPLITHRMSLEEGVKGYEMFQKRSDDVIKIALTP</sequence>
<dbReference type="InterPro" id="IPR013149">
    <property type="entry name" value="ADH-like_C"/>
</dbReference>